<dbReference type="Pfam" id="PF01209">
    <property type="entry name" value="Ubie_methyltran"/>
    <property type="match status" value="1"/>
</dbReference>
<dbReference type="UniPathway" id="UPA00079">
    <property type="reaction ID" value="UER00169"/>
</dbReference>
<dbReference type="EC" id="2.1.1.163" evidence="5"/>
<dbReference type="AlphaFoldDB" id="A0A1B1S7C4"/>
<dbReference type="Proteomes" id="UP000186351">
    <property type="component" value="Chromosome"/>
</dbReference>
<proteinExistence type="inferred from homology"/>
<keyword evidence="7" id="KW-1185">Reference proteome</keyword>
<dbReference type="InterPro" id="IPR004033">
    <property type="entry name" value="UbiE/COQ5_MeTrFase"/>
</dbReference>
<reference evidence="7" key="1">
    <citation type="submission" date="2016-04" db="EMBL/GenBank/DDBJ databases">
        <title>Complete Genome Sequences of Twelve Strains of a Stable Defined Moderately Diverse Mouse Microbiota 2 (sDMDMm2).</title>
        <authorList>
            <person name="Uchimura Y."/>
            <person name="Wyss M."/>
            <person name="Brugiroux S."/>
            <person name="Limenitakis J.P."/>
            <person name="Stecher B."/>
            <person name="McCoy K.D."/>
            <person name="Macpherson A.J."/>
        </authorList>
    </citation>
    <scope>NUCLEOTIDE SEQUENCE [LARGE SCALE GENOMIC DNA]</scope>
    <source>
        <strain evidence="7">YL27</strain>
    </source>
</reference>
<evidence type="ECO:0000256" key="4">
    <source>
        <dbReference type="ARBA" id="ARBA00022691"/>
    </source>
</evidence>
<dbReference type="OrthoDB" id="9808140at2"/>
<dbReference type="GeneID" id="65535709"/>
<dbReference type="GO" id="GO:0009234">
    <property type="term" value="P:menaquinone biosynthetic process"/>
    <property type="evidence" value="ECO:0007669"/>
    <property type="project" value="UniProtKB-UniRule"/>
</dbReference>
<dbReference type="RefSeq" id="WP_068960081.1">
    <property type="nucleotide sequence ID" value="NZ_CAJTAP010000002.1"/>
</dbReference>
<dbReference type="STRING" id="1796646.A4V02_02490"/>
<comment type="similarity">
    <text evidence="5">Belongs to the class I-like SAM-binding methyltransferase superfamily. MenG/UbiE family.</text>
</comment>
<dbReference type="InterPro" id="IPR023576">
    <property type="entry name" value="UbiE/COQ5_MeTrFase_CS"/>
</dbReference>
<dbReference type="CDD" id="cd02440">
    <property type="entry name" value="AdoMet_MTases"/>
    <property type="match status" value="1"/>
</dbReference>
<dbReference type="EMBL" id="CP015402">
    <property type="protein sequence ID" value="ANU62702.1"/>
    <property type="molecule type" value="Genomic_DNA"/>
</dbReference>
<dbReference type="GO" id="GO:0032259">
    <property type="term" value="P:methylation"/>
    <property type="evidence" value="ECO:0007669"/>
    <property type="project" value="UniProtKB-KW"/>
</dbReference>
<dbReference type="NCBIfam" id="NF001244">
    <property type="entry name" value="PRK00216.1-5"/>
    <property type="match status" value="1"/>
</dbReference>
<accession>A0A1B1S7C4</accession>
<keyword evidence="1 5" id="KW-0474">Menaquinone biosynthesis</keyword>
<evidence type="ECO:0000256" key="5">
    <source>
        <dbReference type="HAMAP-Rule" id="MF_01813"/>
    </source>
</evidence>
<evidence type="ECO:0000256" key="2">
    <source>
        <dbReference type="ARBA" id="ARBA00022603"/>
    </source>
</evidence>
<comment type="function">
    <text evidence="5">Methyltransferase required for the conversion of demethylmenaquinol (DMKH2) to menaquinol (MKH2).</text>
</comment>
<comment type="caution">
    <text evidence="5">Lacks conserved residue(s) required for the propagation of feature annotation.</text>
</comment>
<evidence type="ECO:0000313" key="6">
    <source>
        <dbReference type="EMBL" id="ANU62702.1"/>
    </source>
</evidence>
<dbReference type="Gene3D" id="3.40.50.150">
    <property type="entry name" value="Vaccinia Virus protein VP39"/>
    <property type="match status" value="1"/>
</dbReference>
<feature type="binding site" evidence="5">
    <location>
        <begin position="123"/>
        <end position="124"/>
    </location>
    <ligand>
        <name>S-adenosyl-L-methionine</name>
        <dbReference type="ChEBI" id="CHEBI:59789"/>
    </ligand>
</feature>
<dbReference type="KEGG" id="pary:A4V02_02490"/>
<name>A0A1B1S7C4_9BACT</name>
<dbReference type="PANTHER" id="PTHR43591:SF24">
    <property type="entry name" value="2-METHOXY-6-POLYPRENYL-1,4-BENZOQUINOL METHYLASE, MITOCHONDRIAL"/>
    <property type="match status" value="1"/>
</dbReference>
<evidence type="ECO:0000313" key="7">
    <source>
        <dbReference type="Proteomes" id="UP000186351"/>
    </source>
</evidence>
<sequence length="250" mass="27683">MDVKAERVNPYRGDTRCKTEQVRDMFDSIAPAYDFMNRMMTFGIDRLWRRKAVRMLASGPHADILDVATGTGDLALLLARSLRPATVTGIDLSEGMLEVARRKASADTGAAASGTKMTFLAADCLHLPMPDGTYDIVTAAYGVRNFEHLLRGYREMYRVLRPGGTLCVIELSTPTSPLVKPLYRFYTRHIIPLAGRIVSRDVRAYSYLPESIAAVPQGESMLALMCEAGFSATEHHPLTFGVCTIYIARK</sequence>
<keyword evidence="2 5" id="KW-0489">Methyltransferase</keyword>
<dbReference type="NCBIfam" id="TIGR01934">
    <property type="entry name" value="MenG_MenH_UbiE"/>
    <property type="match status" value="1"/>
</dbReference>
<accession>A0A1Z2XED3</accession>
<dbReference type="SUPFAM" id="SSF53335">
    <property type="entry name" value="S-adenosyl-L-methionine-dependent methyltransferases"/>
    <property type="match status" value="1"/>
</dbReference>
<comment type="catalytic activity">
    <reaction evidence="5">
        <text>a 2-demethylmenaquinol + S-adenosyl-L-methionine = a menaquinol + S-adenosyl-L-homocysteine + H(+)</text>
        <dbReference type="Rhea" id="RHEA:42640"/>
        <dbReference type="Rhea" id="RHEA-COMP:9539"/>
        <dbReference type="Rhea" id="RHEA-COMP:9563"/>
        <dbReference type="ChEBI" id="CHEBI:15378"/>
        <dbReference type="ChEBI" id="CHEBI:18151"/>
        <dbReference type="ChEBI" id="CHEBI:55437"/>
        <dbReference type="ChEBI" id="CHEBI:57856"/>
        <dbReference type="ChEBI" id="CHEBI:59789"/>
        <dbReference type="EC" id="2.1.1.163"/>
    </reaction>
</comment>
<keyword evidence="3 5" id="KW-0808">Transferase</keyword>
<dbReference type="GO" id="GO:0043770">
    <property type="term" value="F:demethylmenaquinone methyltransferase activity"/>
    <property type="evidence" value="ECO:0007669"/>
    <property type="project" value="UniProtKB-UniRule"/>
</dbReference>
<dbReference type="PROSITE" id="PS01184">
    <property type="entry name" value="UBIE_2"/>
    <property type="match status" value="1"/>
</dbReference>
<dbReference type="PANTHER" id="PTHR43591">
    <property type="entry name" value="METHYLTRANSFERASE"/>
    <property type="match status" value="1"/>
</dbReference>
<protein>
    <recommendedName>
        <fullName evidence="5">Demethylmenaquinone methyltransferase</fullName>
        <ecNumber evidence="5">2.1.1.163</ecNumber>
    </recommendedName>
</protein>
<evidence type="ECO:0000256" key="3">
    <source>
        <dbReference type="ARBA" id="ARBA00022679"/>
    </source>
</evidence>
<keyword evidence="4 5" id="KW-0949">S-adenosyl-L-methionine</keyword>
<organism evidence="6 7">
    <name type="scientific">Muribaculum intestinale</name>
    <dbReference type="NCBI Taxonomy" id="1796646"/>
    <lineage>
        <taxon>Bacteria</taxon>
        <taxon>Pseudomonadati</taxon>
        <taxon>Bacteroidota</taxon>
        <taxon>Bacteroidia</taxon>
        <taxon>Bacteroidales</taxon>
        <taxon>Muribaculaceae</taxon>
        <taxon>Muribaculum</taxon>
    </lineage>
</organism>
<dbReference type="PROSITE" id="PS51608">
    <property type="entry name" value="SAM_MT_UBIE"/>
    <property type="match status" value="1"/>
</dbReference>
<feature type="binding site" evidence="5">
    <location>
        <position position="71"/>
    </location>
    <ligand>
        <name>S-adenosyl-L-methionine</name>
        <dbReference type="ChEBI" id="CHEBI:59789"/>
    </ligand>
</feature>
<gene>
    <name evidence="5" type="primary">menG</name>
    <name evidence="6" type="ORF">A4V02_02490</name>
</gene>
<dbReference type="InterPro" id="IPR029063">
    <property type="entry name" value="SAM-dependent_MTases_sf"/>
</dbReference>
<comment type="pathway">
    <text evidence="5">Quinol/quinone metabolism; menaquinone biosynthesis; menaquinol from 1,4-dihydroxy-2-naphthoate: step 2/2.</text>
</comment>
<dbReference type="HAMAP" id="MF_01813">
    <property type="entry name" value="MenG_UbiE_methyltr"/>
    <property type="match status" value="1"/>
</dbReference>
<evidence type="ECO:0000256" key="1">
    <source>
        <dbReference type="ARBA" id="ARBA00022428"/>
    </source>
</evidence>
<feature type="binding site" evidence="5">
    <location>
        <position position="91"/>
    </location>
    <ligand>
        <name>S-adenosyl-L-methionine</name>
        <dbReference type="ChEBI" id="CHEBI:59789"/>
    </ligand>
</feature>